<accession>A0A168FBB8</accession>
<dbReference type="Proteomes" id="UP000078544">
    <property type="component" value="Unassembled WGS sequence"/>
</dbReference>
<dbReference type="PANTHER" id="PTHR28554:SF1">
    <property type="entry name" value="LARGE RIBOSOMAL SUBUNIT PROTEIN ML45"/>
    <property type="match status" value="1"/>
</dbReference>
<keyword evidence="6" id="KW-1185">Reference proteome</keyword>
<gene>
    <name evidence="5" type="ORF">AAL_02255</name>
</gene>
<dbReference type="Gene3D" id="3.10.450.240">
    <property type="match status" value="1"/>
</dbReference>
<comment type="caution">
    <text evidence="5">The sequence shown here is derived from an EMBL/GenBank/DDBJ whole genome shotgun (WGS) entry which is preliminary data.</text>
</comment>
<dbReference type="InterPro" id="IPR051975">
    <property type="entry name" value="mtLSU_mL45"/>
</dbReference>
<dbReference type="PANTHER" id="PTHR28554">
    <property type="entry name" value="39S RIBOSOMAL PROTEIN L45, MITOCHONDRIAL"/>
    <property type="match status" value="1"/>
</dbReference>
<dbReference type="InterPro" id="IPR032710">
    <property type="entry name" value="NTF2-like_dom_sf"/>
</dbReference>
<evidence type="ECO:0000313" key="5">
    <source>
        <dbReference type="EMBL" id="KZZ99683.1"/>
    </source>
</evidence>
<evidence type="ECO:0000256" key="3">
    <source>
        <dbReference type="ARBA" id="ARBA00023128"/>
    </source>
</evidence>
<sequence length="346" mass="39091">MKMRRAALPRLPSLAASWPCRRLNSSSSSSSSSTSPLRRDSGTRKALGVIRTTQRISLANAGKLSKDRARRKLAEYGNALQRGEQRSELPMSERLRQAHAEMFRQGNVPLFPGTFVSLPLRRYPLSPSPVAALRYHWARLRKALEGSLSLLNLKLKSMPSWTTRPRWKAQRRSIPPTAKAMYRDMLEAFAAGDKTVLRRLCLGDFAEKLCAALDRRDSRREGVRFELVSYNSPSLYPKLLSHMAHALNPLDQTAVTEQAVVAVASTQKLSRYEIATGETIPNTTRVQDKLEYVVLSRQISAKTFESTPWRIWGTTQATTLETYMVDREMLEKAMAKQAGWRETPSK</sequence>
<proteinExistence type="predicted"/>
<dbReference type="EMBL" id="AZGY01000003">
    <property type="protein sequence ID" value="KZZ99683.1"/>
    <property type="molecule type" value="Genomic_DNA"/>
</dbReference>
<feature type="region of interest" description="Disordered" evidence="4">
    <location>
        <begin position="21"/>
        <end position="46"/>
    </location>
</feature>
<name>A0A168FBB8_9HYPO</name>
<evidence type="ECO:0000313" key="6">
    <source>
        <dbReference type="Proteomes" id="UP000078544"/>
    </source>
</evidence>
<keyword evidence="2" id="KW-0809">Transit peptide</keyword>
<protein>
    <recommendedName>
        <fullName evidence="7">Tim44-like domain-containing protein</fullName>
    </recommendedName>
</protein>
<reference evidence="5 6" key="1">
    <citation type="journal article" date="2016" name="Genome Biol. Evol.">
        <title>Divergent and convergent evolution of fungal pathogenicity.</title>
        <authorList>
            <person name="Shang Y."/>
            <person name="Xiao G."/>
            <person name="Zheng P."/>
            <person name="Cen K."/>
            <person name="Zhan S."/>
            <person name="Wang C."/>
        </authorList>
    </citation>
    <scope>NUCLEOTIDE SEQUENCE [LARGE SCALE GENOMIC DNA]</scope>
    <source>
        <strain evidence="5 6">RCEF 2490</strain>
    </source>
</reference>
<keyword evidence="3" id="KW-0496">Mitochondrion</keyword>
<dbReference type="GO" id="GO:0005739">
    <property type="term" value="C:mitochondrion"/>
    <property type="evidence" value="ECO:0007669"/>
    <property type="project" value="UniProtKB-SubCell"/>
</dbReference>
<dbReference type="OrthoDB" id="19619at2759"/>
<evidence type="ECO:0000256" key="1">
    <source>
        <dbReference type="ARBA" id="ARBA00004173"/>
    </source>
</evidence>
<evidence type="ECO:0008006" key="7">
    <source>
        <dbReference type="Google" id="ProtNLM"/>
    </source>
</evidence>
<dbReference type="SUPFAM" id="SSF54427">
    <property type="entry name" value="NTF2-like"/>
    <property type="match status" value="1"/>
</dbReference>
<comment type="subcellular location">
    <subcellularLocation>
        <location evidence="1">Mitochondrion</location>
    </subcellularLocation>
</comment>
<evidence type="ECO:0000256" key="4">
    <source>
        <dbReference type="SAM" id="MobiDB-lite"/>
    </source>
</evidence>
<dbReference type="AlphaFoldDB" id="A0A168FBB8"/>
<organism evidence="5 6">
    <name type="scientific">Moelleriella libera RCEF 2490</name>
    <dbReference type="NCBI Taxonomy" id="1081109"/>
    <lineage>
        <taxon>Eukaryota</taxon>
        <taxon>Fungi</taxon>
        <taxon>Dikarya</taxon>
        <taxon>Ascomycota</taxon>
        <taxon>Pezizomycotina</taxon>
        <taxon>Sordariomycetes</taxon>
        <taxon>Hypocreomycetidae</taxon>
        <taxon>Hypocreales</taxon>
        <taxon>Clavicipitaceae</taxon>
        <taxon>Moelleriella</taxon>
    </lineage>
</organism>
<evidence type="ECO:0000256" key="2">
    <source>
        <dbReference type="ARBA" id="ARBA00022946"/>
    </source>
</evidence>
<feature type="compositionally biased region" description="Low complexity" evidence="4">
    <location>
        <begin position="25"/>
        <end position="35"/>
    </location>
</feature>